<dbReference type="Gene3D" id="3.40.430.10">
    <property type="entry name" value="Dihydrofolate Reductase, subunit A"/>
    <property type="match status" value="1"/>
</dbReference>
<dbReference type="PANTHER" id="PTHR38011:SF11">
    <property type="entry name" value="2,5-DIAMINO-6-RIBOSYLAMINO-4(3H)-PYRIMIDINONE 5'-PHOSPHATE REDUCTASE"/>
    <property type="match status" value="1"/>
</dbReference>
<evidence type="ECO:0000313" key="3">
    <source>
        <dbReference type="Proteomes" id="UP001268542"/>
    </source>
</evidence>
<dbReference type="InterPro" id="IPR024072">
    <property type="entry name" value="DHFR-like_dom_sf"/>
</dbReference>
<dbReference type="EMBL" id="JAVYII010000004">
    <property type="protein sequence ID" value="MDT9593664.1"/>
    <property type="molecule type" value="Genomic_DNA"/>
</dbReference>
<name>A0ABU3PWQ7_9ACTN</name>
<gene>
    <name evidence="2" type="ORF">RDV89_11340</name>
</gene>
<dbReference type="InterPro" id="IPR002734">
    <property type="entry name" value="RibDG_C"/>
</dbReference>
<evidence type="ECO:0000259" key="1">
    <source>
        <dbReference type="Pfam" id="PF01872"/>
    </source>
</evidence>
<proteinExistence type="predicted"/>
<organism evidence="2 3">
    <name type="scientific">Nocardioides imazamoxiresistens</name>
    <dbReference type="NCBI Taxonomy" id="3231893"/>
    <lineage>
        <taxon>Bacteria</taxon>
        <taxon>Bacillati</taxon>
        <taxon>Actinomycetota</taxon>
        <taxon>Actinomycetes</taxon>
        <taxon>Propionibacteriales</taxon>
        <taxon>Nocardioidaceae</taxon>
        <taxon>Nocardioides</taxon>
    </lineage>
</organism>
<dbReference type="Proteomes" id="UP001268542">
    <property type="component" value="Unassembled WGS sequence"/>
</dbReference>
<accession>A0ABU3PWQ7</accession>
<dbReference type="Pfam" id="PF01872">
    <property type="entry name" value="RibD_C"/>
    <property type="match status" value="1"/>
</dbReference>
<keyword evidence="3" id="KW-1185">Reference proteome</keyword>
<dbReference type="SUPFAM" id="SSF53597">
    <property type="entry name" value="Dihydrofolate reductase-like"/>
    <property type="match status" value="1"/>
</dbReference>
<comment type="caution">
    <text evidence="2">The sequence shown here is derived from an EMBL/GenBank/DDBJ whole genome shotgun (WGS) entry which is preliminary data.</text>
</comment>
<protein>
    <submittedName>
        <fullName evidence="2">Dihydrofolate reductase family protein</fullName>
    </submittedName>
</protein>
<feature type="domain" description="Bacterial bifunctional deaminase-reductase C-terminal" evidence="1">
    <location>
        <begin position="7"/>
        <end position="164"/>
    </location>
</feature>
<sequence length="186" mass="19780">MSTVYCTATSLDGFIATDDHSLDWLLSRRIDEDGPENMGEFLPAIGAQLMGASTYEWVARHAGGSPWEYAAPTWVLTHRGEELAAGRPSAWAGADLRFAAADGDDALRALHAEAAAAAGGRDVWVVGGGELVGRLADLDLLDEVVLSYAPCVLGSGAPLLPRRVELELRATARNADFVTARYAVVR</sequence>
<dbReference type="InterPro" id="IPR050765">
    <property type="entry name" value="Riboflavin_Biosynth_HTPR"/>
</dbReference>
<dbReference type="RefSeq" id="WP_315733156.1">
    <property type="nucleotide sequence ID" value="NZ_JAVYII010000004.1"/>
</dbReference>
<evidence type="ECO:0000313" key="2">
    <source>
        <dbReference type="EMBL" id="MDT9593664.1"/>
    </source>
</evidence>
<dbReference type="PANTHER" id="PTHR38011">
    <property type="entry name" value="DIHYDROFOLATE REDUCTASE FAMILY PROTEIN (AFU_ORTHOLOGUE AFUA_8G06820)"/>
    <property type="match status" value="1"/>
</dbReference>
<reference evidence="2 3" key="1">
    <citation type="submission" date="2023-08" db="EMBL/GenBank/DDBJ databases">
        <title>Nocardioides seae sp. nov., a bacterium isolated from a soil.</title>
        <authorList>
            <person name="Wang X."/>
        </authorList>
    </citation>
    <scope>NUCLEOTIDE SEQUENCE [LARGE SCALE GENOMIC DNA]</scope>
    <source>
        <strain evidence="2 3">YZH12</strain>
    </source>
</reference>